<dbReference type="FunFam" id="1.20.1440.230:FF:000001">
    <property type="entry name" value="Mitochondrial NADH dehydrogenase flavoprotein 1"/>
    <property type="match status" value="1"/>
</dbReference>
<dbReference type="eggNOG" id="COG1894">
    <property type="taxonomic scope" value="Bacteria"/>
</dbReference>
<dbReference type="PANTHER" id="PTHR43578">
    <property type="entry name" value="NADH-QUINONE OXIDOREDUCTASE SUBUNIT F"/>
    <property type="match status" value="1"/>
</dbReference>
<dbReference type="SUPFAM" id="SSF52833">
    <property type="entry name" value="Thioredoxin-like"/>
    <property type="match status" value="1"/>
</dbReference>
<dbReference type="PROSITE" id="PS00198">
    <property type="entry name" value="4FE4S_FER_1"/>
    <property type="match status" value="1"/>
</dbReference>
<name>E1QME9_DESB2</name>
<protein>
    <submittedName>
        <fullName evidence="7">NADH dehydrogenase (Quinone)</fullName>
        <ecNumber evidence="7">1.6.99.5</ecNumber>
    </submittedName>
</protein>
<evidence type="ECO:0000256" key="4">
    <source>
        <dbReference type="ARBA" id="ARBA00023004"/>
    </source>
</evidence>
<keyword evidence="8" id="KW-1185">Reference proteome</keyword>
<dbReference type="Gene3D" id="3.40.30.10">
    <property type="entry name" value="Glutaredoxin"/>
    <property type="match status" value="1"/>
</dbReference>
<dbReference type="Pfam" id="PF01512">
    <property type="entry name" value="Complex1_51K"/>
    <property type="match status" value="1"/>
</dbReference>
<dbReference type="InterPro" id="IPR017900">
    <property type="entry name" value="4Fe4S_Fe_S_CS"/>
</dbReference>
<dbReference type="GO" id="GO:0046872">
    <property type="term" value="F:metal ion binding"/>
    <property type="evidence" value="ECO:0007669"/>
    <property type="project" value="UniProtKB-KW"/>
</dbReference>
<dbReference type="FunFam" id="3.40.50.11540:FF:000001">
    <property type="entry name" value="NADH dehydrogenase [ubiquinone] flavoprotein 1, mitochondrial"/>
    <property type="match status" value="1"/>
</dbReference>
<dbReference type="STRING" id="644282.Deba_2839"/>
<evidence type="ECO:0000256" key="2">
    <source>
        <dbReference type="ARBA" id="ARBA00022485"/>
    </source>
</evidence>
<dbReference type="InterPro" id="IPR037207">
    <property type="entry name" value="Nuop51_4Fe4S-bd_sf"/>
</dbReference>
<dbReference type="InterPro" id="IPR001949">
    <property type="entry name" value="NADH-UbQ_OxRdtase_51kDa_CS"/>
</dbReference>
<proteinExistence type="inferred from homology"/>
<evidence type="ECO:0000256" key="5">
    <source>
        <dbReference type="ARBA" id="ARBA00023014"/>
    </source>
</evidence>
<keyword evidence="5" id="KW-0411">Iron-sulfur</keyword>
<dbReference type="PROSITE" id="PS00645">
    <property type="entry name" value="COMPLEX1_51K_2"/>
    <property type="match status" value="1"/>
</dbReference>
<evidence type="ECO:0000256" key="3">
    <source>
        <dbReference type="ARBA" id="ARBA00022723"/>
    </source>
</evidence>
<sequence>MNDSYKAESQRGFRLSSLEDFNKLRQRIEAQRDPAKGEIVVCHGSGCLAAGAAQVAEALESAIAAADLDVAVRPVVKITGCHGFCSCGPLVVIHPEGIFYQKVQPSDAEEIVQESLINGRPVTRLLYADPGTKEKFVRVADIPFYNLQERVVLRNIGHIDPTDITDAIAAGGYQGLAKALGEMTPAEIIEEVKSSGLRGRGGGGFPTGLKWQSCAKAEGEPKYVICNADEGDPGAYMDRSILEGDPFSVLEGMTIAAYAVGARHGFVYVRNEYPLAVVRLVGAIKQAKQYGLLGENILGLGFDFDIKISTGAGAFVCGESTALMRSLEGKVGRPRAKYIHTVEHGYRDKPSNLNNVETFANVPMIIKNGAQWFASMGTATSKGTKVFSLVGNVKNTGLVEVPMGASLRHIVYDVGGGTLKKAFKAVQSGGPSGGCIPASMLDIPVDYEKLVETGAMMGSGGMIVMDQDTCMVDVARYFLEFLQEESCGQCTPCREGIKRLLQILTDICQGRGREGDIELLQELSATVKELSLCGLGGSAPNPVLSTIRYFRDEYESHIRDKFCPAGVCKELFQYEIDPEACTGCHACWRKCPQQAISGEKKKPHVIDQAKCIKCSICYDACKFNAVVVKPNKKQEPRQ</sequence>
<feature type="domain" description="4Fe-4S ferredoxin-type" evidence="6">
    <location>
        <begin position="572"/>
        <end position="601"/>
    </location>
</feature>
<gene>
    <name evidence="7" type="ordered locus">Deba_2839</name>
</gene>
<dbReference type="GO" id="GO:0051539">
    <property type="term" value="F:4 iron, 4 sulfur cluster binding"/>
    <property type="evidence" value="ECO:0007669"/>
    <property type="project" value="UniProtKB-KW"/>
</dbReference>
<dbReference type="Gene3D" id="1.20.1440.230">
    <property type="entry name" value="NADH-ubiquinone oxidoreductase 51kDa subunit, iron-sulphur binding domain"/>
    <property type="match status" value="1"/>
</dbReference>
<evidence type="ECO:0000313" key="8">
    <source>
        <dbReference type="Proteomes" id="UP000009047"/>
    </source>
</evidence>
<dbReference type="GO" id="GO:0010181">
    <property type="term" value="F:FMN binding"/>
    <property type="evidence" value="ECO:0007669"/>
    <property type="project" value="InterPro"/>
</dbReference>
<dbReference type="AlphaFoldDB" id="E1QME9"/>
<evidence type="ECO:0000256" key="1">
    <source>
        <dbReference type="ARBA" id="ARBA00007523"/>
    </source>
</evidence>
<dbReference type="PANTHER" id="PTHR43578:SF3">
    <property type="entry name" value="NADH-QUINONE OXIDOREDUCTASE SUBUNIT F"/>
    <property type="match status" value="1"/>
</dbReference>
<dbReference type="Gene3D" id="6.10.250.1450">
    <property type="match status" value="1"/>
</dbReference>
<dbReference type="Pfam" id="PF00037">
    <property type="entry name" value="Fer4"/>
    <property type="match status" value="2"/>
</dbReference>
<keyword evidence="4" id="KW-0408">Iron</keyword>
<dbReference type="SMART" id="SM00928">
    <property type="entry name" value="NADH_4Fe-4S"/>
    <property type="match status" value="1"/>
</dbReference>
<dbReference type="GO" id="GO:0016491">
    <property type="term" value="F:oxidoreductase activity"/>
    <property type="evidence" value="ECO:0007669"/>
    <property type="project" value="UniProtKB-KW"/>
</dbReference>
<dbReference type="GO" id="GO:0008137">
    <property type="term" value="F:NADH dehydrogenase (ubiquinone) activity"/>
    <property type="evidence" value="ECO:0007669"/>
    <property type="project" value="InterPro"/>
</dbReference>
<dbReference type="EMBL" id="CP002085">
    <property type="protein sequence ID" value="ADK86192.1"/>
    <property type="molecule type" value="Genomic_DNA"/>
</dbReference>
<feature type="domain" description="4Fe-4S ferredoxin-type" evidence="6">
    <location>
        <begin position="602"/>
        <end position="631"/>
    </location>
</feature>
<dbReference type="Pfam" id="PF10531">
    <property type="entry name" value="SLBB"/>
    <property type="match status" value="1"/>
</dbReference>
<dbReference type="EC" id="1.6.99.5" evidence="7"/>
<dbReference type="InterPro" id="IPR036249">
    <property type="entry name" value="Thioredoxin-like_sf"/>
</dbReference>
<dbReference type="InterPro" id="IPR019575">
    <property type="entry name" value="Nuop51_4Fe4S-bd"/>
</dbReference>
<dbReference type="SUPFAM" id="SSF140490">
    <property type="entry name" value="Nqo1C-terminal domain-like"/>
    <property type="match status" value="1"/>
</dbReference>
<dbReference type="InterPro" id="IPR037225">
    <property type="entry name" value="Nuo51_FMN-bd_sf"/>
</dbReference>
<accession>E1QME9</accession>
<dbReference type="OrthoDB" id="9805533at2"/>
<dbReference type="InterPro" id="IPR017896">
    <property type="entry name" value="4Fe4S_Fe-S-bd"/>
</dbReference>
<dbReference type="HOGENOM" id="CLU_014881_3_2_7"/>
<keyword evidence="2" id="KW-0004">4Fe-4S</keyword>
<organism evidence="7 8">
    <name type="scientific">Desulfarculus baarsii (strain ATCC 33931 / DSM 2075 / LMG 7858 / VKM B-1802 / 2st14)</name>
    <dbReference type="NCBI Taxonomy" id="644282"/>
    <lineage>
        <taxon>Bacteria</taxon>
        <taxon>Pseudomonadati</taxon>
        <taxon>Thermodesulfobacteriota</taxon>
        <taxon>Desulfarculia</taxon>
        <taxon>Desulfarculales</taxon>
        <taxon>Desulfarculaceae</taxon>
        <taxon>Desulfarculus</taxon>
    </lineage>
</organism>
<dbReference type="Gene3D" id="3.30.70.20">
    <property type="match status" value="1"/>
</dbReference>
<keyword evidence="3" id="KW-0479">Metal-binding</keyword>
<keyword evidence="7" id="KW-0560">Oxidoreductase</keyword>
<dbReference type="CDD" id="cd02980">
    <property type="entry name" value="TRX_Fd_family"/>
    <property type="match status" value="1"/>
</dbReference>
<reference evidence="7 8" key="1">
    <citation type="journal article" date="2010" name="Stand. Genomic Sci.">
        <title>Complete genome sequence of Desulfarculus baarsii type strain (2st14).</title>
        <authorList>
            <person name="Sun H."/>
            <person name="Spring S."/>
            <person name="Lapidus A."/>
            <person name="Davenport K."/>
            <person name="Del Rio T.G."/>
            <person name="Tice H."/>
            <person name="Nolan M."/>
            <person name="Copeland A."/>
            <person name="Cheng J.F."/>
            <person name="Lucas S."/>
            <person name="Tapia R."/>
            <person name="Goodwin L."/>
            <person name="Pitluck S."/>
            <person name="Ivanova N."/>
            <person name="Pagani I."/>
            <person name="Mavromatis K."/>
            <person name="Ovchinnikova G."/>
            <person name="Pati A."/>
            <person name="Chen A."/>
            <person name="Palaniappan K."/>
            <person name="Hauser L."/>
            <person name="Chang Y.J."/>
            <person name="Jeffries C.D."/>
            <person name="Detter J.C."/>
            <person name="Han C."/>
            <person name="Rohde M."/>
            <person name="Brambilla E."/>
            <person name="Goker M."/>
            <person name="Woyke T."/>
            <person name="Bristow J."/>
            <person name="Eisen J.A."/>
            <person name="Markowitz V."/>
            <person name="Hugenholtz P."/>
            <person name="Kyrpides N.C."/>
            <person name="Klenk H.P."/>
            <person name="Land M."/>
        </authorList>
    </citation>
    <scope>NUCLEOTIDE SEQUENCE [LARGE SCALE GENOMIC DNA]</scope>
    <source>
        <strain evidence="8">ATCC 33931 / DSM 2075 / LMG 7858 / VKM B-1802 / 2st14</strain>
    </source>
</reference>
<dbReference type="PROSITE" id="PS51379">
    <property type="entry name" value="4FE4S_FER_2"/>
    <property type="match status" value="2"/>
</dbReference>
<dbReference type="Gene3D" id="3.40.50.11540">
    <property type="entry name" value="NADH-ubiquinone oxidoreductase 51kDa subunit"/>
    <property type="match status" value="1"/>
</dbReference>
<dbReference type="Pfam" id="PF10589">
    <property type="entry name" value="NADH_4Fe-4S"/>
    <property type="match status" value="1"/>
</dbReference>
<dbReference type="SUPFAM" id="SSF142984">
    <property type="entry name" value="Nqo1 middle domain-like"/>
    <property type="match status" value="1"/>
</dbReference>
<evidence type="ECO:0000259" key="6">
    <source>
        <dbReference type="PROSITE" id="PS51379"/>
    </source>
</evidence>
<dbReference type="SUPFAM" id="SSF142019">
    <property type="entry name" value="Nqo1 FMN-binding domain-like"/>
    <property type="match status" value="1"/>
</dbReference>
<dbReference type="Gene3D" id="3.10.20.600">
    <property type="match status" value="1"/>
</dbReference>
<dbReference type="Pfam" id="PF01257">
    <property type="entry name" value="2Fe-2S_thioredx"/>
    <property type="match status" value="1"/>
</dbReference>
<evidence type="ECO:0000313" key="7">
    <source>
        <dbReference type="EMBL" id="ADK86192.1"/>
    </source>
</evidence>
<dbReference type="KEGG" id="dbr:Deba_2839"/>
<dbReference type="SUPFAM" id="SSF54862">
    <property type="entry name" value="4Fe-4S ferredoxins"/>
    <property type="match status" value="1"/>
</dbReference>
<dbReference type="InterPro" id="IPR011538">
    <property type="entry name" value="Nuo51_FMN-bd"/>
</dbReference>
<comment type="similarity">
    <text evidence="1">Belongs to the complex I 51 kDa subunit family.</text>
</comment>
<dbReference type="InterPro" id="IPR019554">
    <property type="entry name" value="Soluble_ligand-bd"/>
</dbReference>
<dbReference type="RefSeq" id="WP_013259630.1">
    <property type="nucleotide sequence ID" value="NC_014365.1"/>
</dbReference>
<dbReference type="Proteomes" id="UP000009047">
    <property type="component" value="Chromosome"/>
</dbReference>